<accession>A0ABQ0P3W9</accession>
<gene>
    <name evidence="1" type="ORF">AA12717_0686</name>
</gene>
<comment type="caution">
    <text evidence="1">The sequence shown here is derived from an EMBL/GenBank/DDBJ whole genome shotgun (WGS) entry which is preliminary data.</text>
</comment>
<reference evidence="1" key="1">
    <citation type="submission" date="2013-04" db="EMBL/GenBank/DDBJ databases">
        <title>The genome sequencing project of 58 acetic acid bacteria.</title>
        <authorList>
            <person name="Okamoto-Kainuma A."/>
            <person name="Ishikawa M."/>
            <person name="Umino S."/>
            <person name="Koizumi Y."/>
            <person name="Shiwa Y."/>
            <person name="Yoshikawa H."/>
            <person name="Matsutani M."/>
            <person name="Matsushita K."/>
        </authorList>
    </citation>
    <scope>NUCLEOTIDE SEQUENCE</scope>
    <source>
        <strain evidence="1">DSM 12717</strain>
    </source>
</reference>
<keyword evidence="2" id="KW-1185">Reference proteome</keyword>
<sequence>MLPRKAHVGKHVHFRPLHEFRQFRKTFAQHVRDVPPLARCVFGGFNHAHIQRRQRVLGGLSLTAKVAERLQQRRCLRNRSYKATNGAGIMNDLDRIMLYANDVSQSYN</sequence>
<dbReference type="EMBL" id="BAQP01000029">
    <property type="protein sequence ID" value="GBQ20831.1"/>
    <property type="molecule type" value="Genomic_DNA"/>
</dbReference>
<name>A0ABQ0P3W9_9PROT</name>
<proteinExistence type="predicted"/>
<organism evidence="1 2">
    <name type="scientific">Gluconacetobacter sacchari DSM 12717</name>
    <dbReference type="NCBI Taxonomy" id="1307940"/>
    <lineage>
        <taxon>Bacteria</taxon>
        <taxon>Pseudomonadati</taxon>
        <taxon>Pseudomonadota</taxon>
        <taxon>Alphaproteobacteria</taxon>
        <taxon>Acetobacterales</taxon>
        <taxon>Acetobacteraceae</taxon>
        <taxon>Gluconacetobacter</taxon>
    </lineage>
</organism>
<protein>
    <submittedName>
        <fullName evidence="1">Transposase</fullName>
    </submittedName>
</protein>
<dbReference type="Proteomes" id="UP001060895">
    <property type="component" value="Unassembled WGS sequence"/>
</dbReference>
<evidence type="ECO:0000313" key="1">
    <source>
        <dbReference type="EMBL" id="GBQ20831.1"/>
    </source>
</evidence>
<evidence type="ECO:0000313" key="2">
    <source>
        <dbReference type="Proteomes" id="UP001060895"/>
    </source>
</evidence>